<keyword evidence="3" id="KW-1185">Reference proteome</keyword>
<dbReference type="EMBL" id="MWQN01000003">
    <property type="protein sequence ID" value="OPC78351.1"/>
    <property type="molecule type" value="Genomic_DNA"/>
</dbReference>
<dbReference type="STRING" id="159449.B4N89_40030"/>
<dbReference type="AlphaFoldDB" id="A0A1T3NNZ3"/>
<gene>
    <name evidence="2" type="ORF">B4N89_40030</name>
</gene>
<comment type="caution">
    <text evidence="2">The sequence shown here is derived from an EMBL/GenBank/DDBJ whole genome shotgun (WGS) entry which is preliminary data.</text>
</comment>
<evidence type="ECO:0000313" key="2">
    <source>
        <dbReference type="EMBL" id="OPC78351.1"/>
    </source>
</evidence>
<protein>
    <submittedName>
        <fullName evidence="2">Uncharacterized protein</fullName>
    </submittedName>
</protein>
<accession>A0A1T3NNZ3</accession>
<dbReference type="OrthoDB" id="3854431at2"/>
<feature type="region of interest" description="Disordered" evidence="1">
    <location>
        <begin position="1"/>
        <end position="23"/>
    </location>
</feature>
<dbReference type="RefSeq" id="WP_078981442.1">
    <property type="nucleotide sequence ID" value="NZ_MWQN01000003.1"/>
</dbReference>
<reference evidence="2 3" key="1">
    <citation type="submission" date="2017-03" db="EMBL/GenBank/DDBJ databases">
        <title>Draft genome sequence of Streptomyces scabrisporus NF3, endophyte isolated from Amphipterygium adstringens.</title>
        <authorList>
            <person name="Vazquez M."/>
            <person name="Ceapa C.D."/>
            <person name="Rodriguez Luna D."/>
            <person name="Sanchez Esquivel S."/>
        </authorList>
    </citation>
    <scope>NUCLEOTIDE SEQUENCE [LARGE SCALE GENOMIC DNA]</scope>
    <source>
        <strain evidence="2 3">NF3</strain>
    </source>
</reference>
<proteinExistence type="predicted"/>
<evidence type="ECO:0000256" key="1">
    <source>
        <dbReference type="SAM" id="MobiDB-lite"/>
    </source>
</evidence>
<dbReference type="Proteomes" id="UP000190037">
    <property type="component" value="Unassembled WGS sequence"/>
</dbReference>
<organism evidence="2 3">
    <name type="scientific">Embleya scabrispora</name>
    <dbReference type="NCBI Taxonomy" id="159449"/>
    <lineage>
        <taxon>Bacteria</taxon>
        <taxon>Bacillati</taxon>
        <taxon>Actinomycetota</taxon>
        <taxon>Actinomycetes</taxon>
        <taxon>Kitasatosporales</taxon>
        <taxon>Streptomycetaceae</taxon>
        <taxon>Embleya</taxon>
    </lineage>
</organism>
<name>A0A1T3NNZ3_9ACTN</name>
<evidence type="ECO:0000313" key="3">
    <source>
        <dbReference type="Proteomes" id="UP000190037"/>
    </source>
</evidence>
<sequence>MTGRESPEAAGFEPATGAEAVPVAGTPERAAAVRDAFEALLRIRDVVNSGAGDPRATPAEWERVRMVRAVALALEAAGIAPSALDERGQRTATGYCVTAGDHPQVVRVEWPGPRGSGAGHEAERALHGCARVLGELGWVVLEYRGKGGRRYLEVEAPSTIRR</sequence>